<evidence type="ECO:0000313" key="3">
    <source>
        <dbReference type="Proteomes" id="UP000245622"/>
    </source>
</evidence>
<dbReference type="Proteomes" id="UP000245622">
    <property type="component" value="Chromosome 1"/>
</dbReference>
<dbReference type="RefSeq" id="WP_304429136.1">
    <property type="nucleotide sequence ID" value="NZ_CAOWIA010000013.1"/>
</dbReference>
<dbReference type="EMBL" id="LN555523">
    <property type="protein sequence ID" value="CED94431.1"/>
    <property type="molecule type" value="Genomic_DNA"/>
</dbReference>
<evidence type="ECO:0000256" key="1">
    <source>
        <dbReference type="SAM" id="Phobius"/>
    </source>
</evidence>
<keyword evidence="3" id="KW-1185">Reference proteome</keyword>
<feature type="transmembrane region" description="Helical" evidence="1">
    <location>
        <begin position="23"/>
        <end position="41"/>
    </location>
</feature>
<name>A0A1V1I2G3_9FIRM</name>
<gene>
    <name evidence="2" type="ORF">CRIB_1824</name>
</gene>
<proteinExistence type="predicted"/>
<accession>A0A1V1I2G3</accession>
<organism evidence="2 3">
    <name type="scientific">Romboutsia ilealis</name>
    <dbReference type="NCBI Taxonomy" id="1115758"/>
    <lineage>
        <taxon>Bacteria</taxon>
        <taxon>Bacillati</taxon>
        <taxon>Bacillota</taxon>
        <taxon>Clostridia</taxon>
        <taxon>Peptostreptococcales</taxon>
        <taxon>Peptostreptococcaceae</taxon>
        <taxon>Romboutsia</taxon>
    </lineage>
</organism>
<keyword evidence="1" id="KW-0472">Membrane</keyword>
<keyword evidence="1" id="KW-0812">Transmembrane</keyword>
<evidence type="ECO:0000313" key="2">
    <source>
        <dbReference type="EMBL" id="CED94431.1"/>
    </source>
</evidence>
<keyword evidence="1" id="KW-1133">Transmembrane helix</keyword>
<dbReference type="AlphaFoldDB" id="A0A1V1I2G3"/>
<protein>
    <recommendedName>
        <fullName evidence="4">DUF2953 domain-containing protein</fullName>
    </recommendedName>
</protein>
<evidence type="ECO:0008006" key="4">
    <source>
        <dbReference type="Google" id="ProtNLM"/>
    </source>
</evidence>
<reference evidence="2 3" key="1">
    <citation type="submission" date="2014-04" db="EMBL/GenBank/DDBJ databases">
        <authorList>
            <person name="Hornung B.V."/>
        </authorList>
    </citation>
    <scope>NUCLEOTIDE SEQUENCE [LARGE SCALE GENOMIC DNA]</scope>
    <source>
        <strain evidence="2 3">CRIB</strain>
    </source>
</reference>
<sequence>MLQIIGIYIYYLENNRVMNYSDIFNFFMIIAVIILILTIFIKMPFHIILTSQVVNQDIKIDINLRYMFNIININIPIYPRKTESKKKELKKSKKKRIFLKKIKLRKIFAEDFLAIYREFKKIEIEEFYSDIYIGNTNIAITNFVYLFVNLIYGNLINIIEPNKFYMNIKPNFIENKIYVDFKIYIKPNIKNIINILSAMFIANKNSKKIKEEGKKYESNRINPKYNGNNA</sequence>
<dbReference type="KEGG" id="ril:CRIB_1824"/>